<dbReference type="InterPro" id="IPR052898">
    <property type="entry name" value="ACAD10-like"/>
</dbReference>
<dbReference type="InterPro" id="IPR011009">
    <property type="entry name" value="Kinase-like_dom_sf"/>
</dbReference>
<dbReference type="SUPFAM" id="SSF56112">
    <property type="entry name" value="Protein kinase-like (PK-like)"/>
    <property type="match status" value="1"/>
</dbReference>
<evidence type="ECO:0000313" key="3">
    <source>
        <dbReference type="Proteomes" id="UP001081071"/>
    </source>
</evidence>
<reference evidence="2" key="1">
    <citation type="submission" date="2022-12" db="EMBL/GenBank/DDBJ databases">
        <authorList>
            <person name="Krivoruchko A.V."/>
            <person name="Elkin A."/>
        </authorList>
    </citation>
    <scope>NUCLEOTIDE SEQUENCE</scope>
    <source>
        <strain evidence="2">IEGM 1391</strain>
    </source>
</reference>
<gene>
    <name evidence="2" type="ORF">O4220_23525</name>
</gene>
<evidence type="ECO:0000259" key="1">
    <source>
        <dbReference type="Pfam" id="PF01636"/>
    </source>
</evidence>
<evidence type="ECO:0000313" key="2">
    <source>
        <dbReference type="EMBL" id="MCZ4521500.1"/>
    </source>
</evidence>
<comment type="caution">
    <text evidence="2">The sequence shown here is derived from an EMBL/GenBank/DDBJ whole genome shotgun (WGS) entry which is preliminary data.</text>
</comment>
<dbReference type="PANTHER" id="PTHR47829:SF1">
    <property type="entry name" value="HAD FAMILY PHOSPHATASE"/>
    <property type="match status" value="1"/>
</dbReference>
<accession>A0ABT4MMC8</accession>
<organism evidence="2 3">
    <name type="scientific">Rhodococcus ruber</name>
    <dbReference type="NCBI Taxonomy" id="1830"/>
    <lineage>
        <taxon>Bacteria</taxon>
        <taxon>Bacillati</taxon>
        <taxon>Actinomycetota</taxon>
        <taxon>Actinomycetes</taxon>
        <taxon>Mycobacteriales</taxon>
        <taxon>Nocardiaceae</taxon>
        <taxon>Rhodococcus</taxon>
    </lineage>
</organism>
<dbReference type="PANTHER" id="PTHR47829">
    <property type="entry name" value="HYDROLASE, PUTATIVE (AFU_ORTHOLOGUE AFUA_1G12880)-RELATED"/>
    <property type="match status" value="1"/>
</dbReference>
<dbReference type="InterPro" id="IPR002575">
    <property type="entry name" value="Aminoglycoside_PTrfase"/>
</dbReference>
<protein>
    <submittedName>
        <fullName evidence="2">Phosphotransferase family protein</fullName>
    </submittedName>
</protein>
<dbReference type="InterPro" id="IPR041726">
    <property type="entry name" value="ACAD10_11_N"/>
</dbReference>
<dbReference type="RefSeq" id="WP_269607947.1">
    <property type="nucleotide sequence ID" value="NZ_JAPWIJ010000012.1"/>
</dbReference>
<dbReference type="EMBL" id="JAPWIJ010000012">
    <property type="protein sequence ID" value="MCZ4521500.1"/>
    <property type="molecule type" value="Genomic_DNA"/>
</dbReference>
<name>A0ABT4MMC8_9NOCA</name>
<dbReference type="Gene3D" id="3.90.1200.10">
    <property type="match status" value="1"/>
</dbReference>
<sequence>MSELPGMNRDALERFLRKNNIELDGTLSVEMISGGRSNLTYKAYDDTSTWVVRRPPTSGLTPSAHDMAREWAVTAALASTDVPVAQTVAFDRDGSVLGAPMTVVEFVPGRVVRTREDLSDLTDTQVTANAAELVRVLARLHAVDPAAVGLGSFGRPDGFVSRQVATWARQWHSVKTRDLPDVDRLHRALEAAIPTHSASSIVHGDYRVDNTILDADDVGSVAAVVDWEMSTLGDPLTDVALMCIYRQPVFDAVLGADAAWTSDRYPSADDLAQRYAVESGRELQNWGFYLALANFKLGVIGEGITHRALSGSDTGAGARNAANATGEFVAAGLRALSGSDE</sequence>
<dbReference type="Proteomes" id="UP001081071">
    <property type="component" value="Unassembled WGS sequence"/>
</dbReference>
<dbReference type="Gene3D" id="3.30.200.20">
    <property type="entry name" value="Phosphorylase Kinase, domain 1"/>
    <property type="match status" value="1"/>
</dbReference>
<dbReference type="CDD" id="cd05154">
    <property type="entry name" value="ACAD10_11_N-like"/>
    <property type="match status" value="1"/>
</dbReference>
<dbReference type="Pfam" id="PF01636">
    <property type="entry name" value="APH"/>
    <property type="match status" value="1"/>
</dbReference>
<proteinExistence type="predicted"/>
<feature type="domain" description="Aminoglycoside phosphotransferase" evidence="1">
    <location>
        <begin position="30"/>
        <end position="264"/>
    </location>
</feature>
<keyword evidence="3" id="KW-1185">Reference proteome</keyword>